<reference evidence="1" key="1">
    <citation type="submission" date="2014-12" db="EMBL/GenBank/DDBJ databases">
        <title>Parallel Evolution in Life History Adaptation Evident in the Tissue-Specific Poeciliopsis prolifica transcriptome.</title>
        <authorList>
            <person name="Jue N.K."/>
            <person name="Foley R.J."/>
            <person name="Obergfell C."/>
            <person name="Reznick D.N."/>
            <person name="O'Neill R.J."/>
            <person name="O'Neill M.J."/>
        </authorList>
    </citation>
    <scope>NUCLEOTIDE SEQUENCE</scope>
</reference>
<name>A0A0S7EPY0_9TELE</name>
<feature type="non-terminal residue" evidence="1">
    <location>
        <position position="100"/>
    </location>
</feature>
<organism evidence="1">
    <name type="scientific">Poeciliopsis prolifica</name>
    <name type="common">blackstripe livebearer</name>
    <dbReference type="NCBI Taxonomy" id="188132"/>
    <lineage>
        <taxon>Eukaryota</taxon>
        <taxon>Metazoa</taxon>
        <taxon>Chordata</taxon>
        <taxon>Craniata</taxon>
        <taxon>Vertebrata</taxon>
        <taxon>Euteleostomi</taxon>
        <taxon>Actinopterygii</taxon>
        <taxon>Neopterygii</taxon>
        <taxon>Teleostei</taxon>
        <taxon>Neoteleostei</taxon>
        <taxon>Acanthomorphata</taxon>
        <taxon>Ovalentaria</taxon>
        <taxon>Atherinomorphae</taxon>
        <taxon>Cyprinodontiformes</taxon>
        <taxon>Poeciliidae</taxon>
        <taxon>Poeciliinae</taxon>
        <taxon>Poeciliopsis</taxon>
    </lineage>
</organism>
<accession>A0A0S7EPY0</accession>
<dbReference type="AlphaFoldDB" id="A0A0S7EPY0"/>
<sequence length="100" mass="10832">QDVAWPTDQLQLKFYQKDVLFSQMNCTGVSTEDRLSAHCFGNVANRPVETLIGPQASANISVSHSGCDRNLRADLHAGGEQKGSISLSLTCDPLRSLRAS</sequence>
<feature type="non-terminal residue" evidence="1">
    <location>
        <position position="1"/>
    </location>
</feature>
<dbReference type="EMBL" id="GBYX01476226">
    <property type="protein sequence ID" value="JAO05451.1"/>
    <property type="molecule type" value="Transcribed_RNA"/>
</dbReference>
<proteinExistence type="predicted"/>
<protein>
    <submittedName>
        <fullName evidence="1">PPUP8907</fullName>
    </submittedName>
</protein>
<gene>
    <name evidence="1" type="primary">PPUP8907</name>
</gene>
<evidence type="ECO:0000313" key="1">
    <source>
        <dbReference type="EMBL" id="JAO05451.1"/>
    </source>
</evidence>